<evidence type="ECO:0000256" key="7">
    <source>
        <dbReference type="SAM" id="Phobius"/>
    </source>
</evidence>
<dbReference type="RefSeq" id="WP_160972036.1">
    <property type="nucleotide sequence ID" value="NZ_WWEN01000002.1"/>
</dbReference>
<feature type="transmembrane region" description="Helical" evidence="7">
    <location>
        <begin position="12"/>
        <end position="35"/>
    </location>
</feature>
<dbReference type="InterPro" id="IPR051907">
    <property type="entry name" value="DoxX-like_oxidoreductase"/>
</dbReference>
<evidence type="ECO:0000256" key="3">
    <source>
        <dbReference type="ARBA" id="ARBA00022475"/>
    </source>
</evidence>
<proteinExistence type="inferred from homology"/>
<evidence type="ECO:0000313" key="9">
    <source>
        <dbReference type="Proteomes" id="UP000479043"/>
    </source>
</evidence>
<dbReference type="InterPro" id="IPR032808">
    <property type="entry name" value="DoxX"/>
</dbReference>
<evidence type="ECO:0000256" key="4">
    <source>
        <dbReference type="ARBA" id="ARBA00022692"/>
    </source>
</evidence>
<name>A0A6L8LF36_9RHOB</name>
<keyword evidence="3" id="KW-1003">Cell membrane</keyword>
<dbReference type="GO" id="GO:0005886">
    <property type="term" value="C:plasma membrane"/>
    <property type="evidence" value="ECO:0007669"/>
    <property type="project" value="UniProtKB-SubCell"/>
</dbReference>
<comment type="caution">
    <text evidence="8">The sequence shown here is derived from an EMBL/GenBank/DDBJ whole genome shotgun (WGS) entry which is preliminary data.</text>
</comment>
<evidence type="ECO:0000256" key="1">
    <source>
        <dbReference type="ARBA" id="ARBA00004651"/>
    </source>
</evidence>
<dbReference type="EMBL" id="WWEN01000002">
    <property type="protein sequence ID" value="MYM54333.1"/>
    <property type="molecule type" value="Genomic_DNA"/>
</dbReference>
<accession>A0A6L8LF36</accession>
<protein>
    <submittedName>
        <fullName evidence="8">DoxX family membrane protein</fullName>
    </submittedName>
</protein>
<organism evidence="8 9">
    <name type="scientific">Thalassovita mangrovi</name>
    <dbReference type="NCBI Taxonomy" id="2692236"/>
    <lineage>
        <taxon>Bacteria</taxon>
        <taxon>Pseudomonadati</taxon>
        <taxon>Pseudomonadota</taxon>
        <taxon>Alphaproteobacteria</taxon>
        <taxon>Rhodobacterales</taxon>
        <taxon>Roseobacteraceae</taxon>
        <taxon>Thalassovita</taxon>
    </lineage>
</organism>
<sequence>MENLAARFDAPLTLLARVLMSVLFLMAGLAQIGDVRGFAEGLAQDGVPIVLGGLVFWFLIISGFLMLIGAATRWVALAQAGFCMLSGLLAYSDLAQPTDMTMLLKNISLTGGYLVMALHGPGRYSVDAWLAKRG</sequence>
<gene>
    <name evidence="8" type="ORF">GR167_03380</name>
</gene>
<keyword evidence="5 7" id="KW-1133">Transmembrane helix</keyword>
<comment type="subcellular location">
    <subcellularLocation>
        <location evidence="1">Cell membrane</location>
        <topology evidence="1">Multi-pass membrane protein</topology>
    </subcellularLocation>
</comment>
<comment type="similarity">
    <text evidence="2">Belongs to the DoxX family.</text>
</comment>
<evidence type="ECO:0000256" key="5">
    <source>
        <dbReference type="ARBA" id="ARBA00022989"/>
    </source>
</evidence>
<dbReference type="PANTHER" id="PTHR33452">
    <property type="entry name" value="OXIDOREDUCTASE CATD-RELATED"/>
    <property type="match status" value="1"/>
</dbReference>
<evidence type="ECO:0000313" key="8">
    <source>
        <dbReference type="EMBL" id="MYM54333.1"/>
    </source>
</evidence>
<evidence type="ECO:0000256" key="6">
    <source>
        <dbReference type="ARBA" id="ARBA00023136"/>
    </source>
</evidence>
<dbReference type="Proteomes" id="UP000479043">
    <property type="component" value="Unassembled WGS sequence"/>
</dbReference>
<keyword evidence="9" id="KW-1185">Reference proteome</keyword>
<evidence type="ECO:0000256" key="2">
    <source>
        <dbReference type="ARBA" id="ARBA00006679"/>
    </source>
</evidence>
<feature type="transmembrane region" description="Helical" evidence="7">
    <location>
        <begin position="47"/>
        <end position="68"/>
    </location>
</feature>
<reference evidence="8 9" key="1">
    <citation type="submission" date="2020-01" db="EMBL/GenBank/DDBJ databases">
        <authorList>
            <person name="Chen S."/>
        </authorList>
    </citation>
    <scope>NUCLEOTIDE SEQUENCE [LARGE SCALE GENOMIC DNA]</scope>
    <source>
        <strain evidence="8 9">GS-10</strain>
    </source>
</reference>
<dbReference type="PANTHER" id="PTHR33452:SF1">
    <property type="entry name" value="INNER MEMBRANE PROTEIN YPHA-RELATED"/>
    <property type="match status" value="1"/>
</dbReference>
<dbReference type="Pfam" id="PF07681">
    <property type="entry name" value="DoxX"/>
    <property type="match status" value="1"/>
</dbReference>
<dbReference type="AlphaFoldDB" id="A0A6L8LF36"/>
<feature type="transmembrane region" description="Helical" evidence="7">
    <location>
        <begin position="74"/>
        <end position="91"/>
    </location>
</feature>
<keyword evidence="4 7" id="KW-0812">Transmembrane</keyword>
<keyword evidence="6 7" id="KW-0472">Membrane</keyword>